<evidence type="ECO:0000256" key="1">
    <source>
        <dbReference type="ARBA" id="ARBA00004533"/>
    </source>
</evidence>
<comment type="subcellular location">
    <subcellularLocation>
        <location evidence="1">Cell inner membrane</location>
    </subcellularLocation>
</comment>
<evidence type="ECO:0000256" key="5">
    <source>
        <dbReference type="ARBA" id="ARBA00023136"/>
    </source>
</evidence>
<keyword evidence="6 7" id="KW-0012">Acyltransferase</keyword>
<sequence length="289" mass="33094">MLNKFGPIFASAVFKCVAFLPLTFVQHIGKLCGWLVWILPGSYKRMAQANLQQAFPGSDRNLVRSAMLSVGQLFLEMPYWWVKRDSVLLNTKVHCHDWKPFEVALAKGKGVILLSPHAGCFELLGPIYSSRHQSTVLFRPPRMAWLQDWIIEMRSRKQLKMAPANVQGVRALVKTLLRGQTVGILPDQVPVKGEGVWAPFFGRPAYTMTLVNRLQKLSGATIFIMGARREPIGKGYTILYKEMTEPLPDDEVESATIINREMEEMIRQMPDQYLWGYNRYRQPKDKRPD</sequence>
<name>A0A6B2QW15_9BURK</name>
<evidence type="ECO:0000256" key="2">
    <source>
        <dbReference type="ARBA" id="ARBA00022475"/>
    </source>
</evidence>
<organism evidence="7">
    <name type="scientific">Sheuella amnicola</name>
    <dbReference type="NCBI Taxonomy" id="2707330"/>
    <lineage>
        <taxon>Bacteria</taxon>
        <taxon>Pseudomonadati</taxon>
        <taxon>Pseudomonadota</taxon>
        <taxon>Betaproteobacteria</taxon>
        <taxon>Burkholderiales</taxon>
        <taxon>Alcaligenaceae</taxon>
        <taxon>Sheuella</taxon>
    </lineage>
</organism>
<proteinExistence type="predicted"/>
<keyword evidence="3" id="KW-0997">Cell inner membrane</keyword>
<dbReference type="PIRSF" id="PIRSF026649">
    <property type="entry name" value="MsbB"/>
    <property type="match status" value="1"/>
</dbReference>
<dbReference type="Pfam" id="PF03279">
    <property type="entry name" value="Lip_A_acyltrans"/>
    <property type="match status" value="1"/>
</dbReference>
<dbReference type="InterPro" id="IPR004960">
    <property type="entry name" value="LipA_acyltrans"/>
</dbReference>
<dbReference type="NCBIfam" id="NF006487">
    <property type="entry name" value="PRK08905.1"/>
    <property type="match status" value="1"/>
</dbReference>
<dbReference type="GO" id="GO:0005886">
    <property type="term" value="C:plasma membrane"/>
    <property type="evidence" value="ECO:0007669"/>
    <property type="project" value="UniProtKB-SubCell"/>
</dbReference>
<dbReference type="PANTHER" id="PTHR30606:SF10">
    <property type="entry name" value="PHOSPHATIDYLINOSITOL MANNOSIDE ACYLTRANSFERASE"/>
    <property type="match status" value="1"/>
</dbReference>
<dbReference type="AlphaFoldDB" id="A0A6B2QW15"/>
<dbReference type="GO" id="GO:0009247">
    <property type="term" value="P:glycolipid biosynthetic process"/>
    <property type="evidence" value="ECO:0007669"/>
    <property type="project" value="UniProtKB-ARBA"/>
</dbReference>
<evidence type="ECO:0000256" key="6">
    <source>
        <dbReference type="ARBA" id="ARBA00023315"/>
    </source>
</evidence>
<keyword evidence="2" id="KW-1003">Cell membrane</keyword>
<dbReference type="PANTHER" id="PTHR30606">
    <property type="entry name" value="LIPID A BIOSYNTHESIS LAUROYL ACYLTRANSFERASE"/>
    <property type="match status" value="1"/>
</dbReference>
<evidence type="ECO:0000256" key="3">
    <source>
        <dbReference type="ARBA" id="ARBA00022519"/>
    </source>
</evidence>
<protein>
    <submittedName>
        <fullName evidence="7">Lysophospholipid acyltransferase family protein</fullName>
    </submittedName>
</protein>
<comment type="caution">
    <text evidence="7">The sequence shown here is derived from an EMBL/GenBank/DDBJ whole genome shotgun (WGS) entry which is preliminary data.</text>
</comment>
<reference evidence="7" key="1">
    <citation type="submission" date="2020-02" db="EMBL/GenBank/DDBJ databases">
        <authorList>
            <person name="Chen W.-M."/>
        </authorList>
    </citation>
    <scope>NUCLEOTIDE SEQUENCE</scope>
    <source>
        <strain evidence="7">NBD-18</strain>
    </source>
</reference>
<evidence type="ECO:0000313" key="7">
    <source>
        <dbReference type="EMBL" id="NDY81838.1"/>
    </source>
</evidence>
<dbReference type="EMBL" id="JAAGRN010000001">
    <property type="protein sequence ID" value="NDY81838.1"/>
    <property type="molecule type" value="Genomic_DNA"/>
</dbReference>
<evidence type="ECO:0000256" key="4">
    <source>
        <dbReference type="ARBA" id="ARBA00022679"/>
    </source>
</evidence>
<dbReference type="CDD" id="cd07984">
    <property type="entry name" value="LPLAT_LABLAT-like"/>
    <property type="match status" value="1"/>
</dbReference>
<dbReference type="RefSeq" id="WP_163651137.1">
    <property type="nucleotide sequence ID" value="NZ_JAAGRN010000001.1"/>
</dbReference>
<keyword evidence="4 7" id="KW-0808">Transferase</keyword>
<dbReference type="GO" id="GO:0016746">
    <property type="term" value="F:acyltransferase activity"/>
    <property type="evidence" value="ECO:0007669"/>
    <property type="project" value="UniProtKB-KW"/>
</dbReference>
<keyword evidence="5" id="KW-0472">Membrane</keyword>
<accession>A0A6B2QW15</accession>
<gene>
    <name evidence="7" type="ORF">G3I67_01205</name>
</gene>